<organism evidence="2 3">
    <name type="scientific">Candidatus Nitrospira kreftii</name>
    <dbReference type="NCBI Taxonomy" id="2652173"/>
    <lineage>
        <taxon>Bacteria</taxon>
        <taxon>Pseudomonadati</taxon>
        <taxon>Nitrospirota</taxon>
        <taxon>Nitrospiria</taxon>
        <taxon>Nitrospirales</taxon>
        <taxon>Nitrospiraceae</taxon>
        <taxon>Nitrospira</taxon>
    </lineage>
</organism>
<protein>
    <recommendedName>
        <fullName evidence="4">DNA primase</fullName>
    </recommendedName>
</protein>
<dbReference type="Gene3D" id="3.90.580.10">
    <property type="entry name" value="Zinc finger, CHC2-type domain"/>
    <property type="match status" value="1"/>
</dbReference>
<dbReference type="GO" id="GO:0006260">
    <property type="term" value="P:DNA replication"/>
    <property type="evidence" value="ECO:0007669"/>
    <property type="project" value="InterPro"/>
</dbReference>
<dbReference type="AlphaFoldDB" id="A0A7S8FIG0"/>
<evidence type="ECO:0008006" key="4">
    <source>
        <dbReference type="Google" id="ProtNLM"/>
    </source>
</evidence>
<gene>
    <name evidence="2" type="ORF">Nkreftii_004173</name>
</gene>
<proteinExistence type="predicted"/>
<dbReference type="SUPFAM" id="SSF57783">
    <property type="entry name" value="Zinc beta-ribbon"/>
    <property type="match status" value="1"/>
</dbReference>
<evidence type="ECO:0000313" key="2">
    <source>
        <dbReference type="EMBL" id="QPD06399.1"/>
    </source>
</evidence>
<sequence length="150" mass="16921">MTISEFLSRVDAVKDHGAGKWSAKCPAHKDRTPSLSIREGERAVLVKCWAGCSLEAIASRLGIKLKDLFFDSLADPRQRRETMQRRAKEQAAQRAAHQTKGRRADARRHAEYLIQSARGLDISHWSNDELNKRLNALGDAYNILEAESHD</sequence>
<dbReference type="Proteomes" id="UP000593737">
    <property type="component" value="Chromosome"/>
</dbReference>
<feature type="region of interest" description="Disordered" evidence="1">
    <location>
        <begin position="79"/>
        <end position="107"/>
    </location>
</feature>
<evidence type="ECO:0000313" key="3">
    <source>
        <dbReference type="Proteomes" id="UP000593737"/>
    </source>
</evidence>
<evidence type="ECO:0000256" key="1">
    <source>
        <dbReference type="SAM" id="MobiDB-lite"/>
    </source>
</evidence>
<dbReference type="GO" id="GO:0008270">
    <property type="term" value="F:zinc ion binding"/>
    <property type="evidence" value="ECO:0007669"/>
    <property type="project" value="InterPro"/>
</dbReference>
<dbReference type="KEGG" id="nkf:Nkreftii_004173"/>
<name>A0A7S8FIG0_9BACT</name>
<reference evidence="2 3" key="1">
    <citation type="journal article" date="2020" name="ISME J.">
        <title>Enrichment and physiological characterization of a novel comammox Nitrospira indicates ammonium inhibition of complete nitrification.</title>
        <authorList>
            <person name="Sakoula D."/>
            <person name="Koch H."/>
            <person name="Frank J."/>
            <person name="Jetten M.S.M."/>
            <person name="van Kessel M.A.H.J."/>
            <person name="Lucker S."/>
        </authorList>
    </citation>
    <scope>NUCLEOTIDE SEQUENCE [LARGE SCALE GENOMIC DNA]</scope>
    <source>
        <strain evidence="2">Comreactor17</strain>
    </source>
</reference>
<feature type="compositionally biased region" description="Basic and acidic residues" evidence="1">
    <location>
        <begin position="79"/>
        <end position="91"/>
    </location>
</feature>
<dbReference type="GO" id="GO:0003677">
    <property type="term" value="F:DNA binding"/>
    <property type="evidence" value="ECO:0007669"/>
    <property type="project" value="InterPro"/>
</dbReference>
<accession>A0A7S8FIG0</accession>
<dbReference type="InterPro" id="IPR036977">
    <property type="entry name" value="DNA_primase_Znf_CHC2"/>
</dbReference>
<dbReference type="EMBL" id="CP047423">
    <property type="protein sequence ID" value="QPD06399.1"/>
    <property type="molecule type" value="Genomic_DNA"/>
</dbReference>